<accession>A0A2D0NCY0</accession>
<gene>
    <name evidence="3" type="ORF">CRP01_12300</name>
</gene>
<dbReference type="AlphaFoldDB" id="A0A2D0NCY0"/>
<feature type="signal peptide" evidence="2">
    <location>
        <begin position="1"/>
        <end position="25"/>
    </location>
</feature>
<evidence type="ECO:0000313" key="4">
    <source>
        <dbReference type="Proteomes" id="UP000223913"/>
    </source>
</evidence>
<keyword evidence="1" id="KW-0812">Transmembrane</keyword>
<comment type="caution">
    <text evidence="3">The sequence shown here is derived from an EMBL/GenBank/DDBJ whole genome shotgun (WGS) entry which is preliminary data.</text>
</comment>
<sequence>MSQFFRSLFILLVCFLGNGPIGVMAQEDAPPSFLAPADTFHKGRFWSAAGAGSLIYGGFAYGLYQSWYKDYELTGFHTFDDLREWQQMDKAGHIFTTHFESNLLYSGARWAGVPPKTARWTAVGAALWLQTTVEVMDGFSEKWGFSWSDMAANLAGAGLFVGQEYLWQEQRILLKVSSDIGKQYPEEILTTADGMHTTTLAERAASLYGSSFGERFIKDYNAQTIWASVNIRSFAGPANNWPAWLNVAFGYGSENMFGGFDNKWTDSDSGGLFRLSTADYPRYRQYYLSLDVDLSRIKTKSRLLRTFLRCINYVKIPAPALEINGLGQVKGHWLHW</sequence>
<feature type="transmembrane region" description="Helical" evidence="1">
    <location>
        <begin position="45"/>
        <end position="64"/>
    </location>
</feature>
<dbReference type="Proteomes" id="UP000223913">
    <property type="component" value="Unassembled WGS sequence"/>
</dbReference>
<keyword evidence="1" id="KW-0472">Membrane</keyword>
<dbReference type="Pfam" id="PF10043">
    <property type="entry name" value="DUF2279"/>
    <property type="match status" value="1"/>
</dbReference>
<dbReference type="InterPro" id="IPR018736">
    <property type="entry name" value="DUF2279_periplasmic_lipo"/>
</dbReference>
<evidence type="ECO:0000256" key="1">
    <source>
        <dbReference type="SAM" id="Phobius"/>
    </source>
</evidence>
<evidence type="ECO:0000313" key="3">
    <source>
        <dbReference type="EMBL" id="PHN06345.1"/>
    </source>
</evidence>
<dbReference type="EMBL" id="PDUD01000018">
    <property type="protein sequence ID" value="PHN06345.1"/>
    <property type="molecule type" value="Genomic_DNA"/>
</dbReference>
<reference evidence="3 4" key="1">
    <citation type="submission" date="2017-10" db="EMBL/GenBank/DDBJ databases">
        <title>The draft genome sequence of Lewinella nigricans NBRC 102662.</title>
        <authorList>
            <person name="Wang K."/>
        </authorList>
    </citation>
    <scope>NUCLEOTIDE SEQUENCE [LARGE SCALE GENOMIC DNA]</scope>
    <source>
        <strain evidence="3 4">NBRC 102662</strain>
    </source>
</reference>
<protein>
    <submittedName>
        <fullName evidence="3">DUF2279 domain-containing protein</fullName>
    </submittedName>
</protein>
<evidence type="ECO:0000256" key="2">
    <source>
        <dbReference type="SAM" id="SignalP"/>
    </source>
</evidence>
<keyword evidence="1" id="KW-1133">Transmembrane helix</keyword>
<proteinExistence type="predicted"/>
<keyword evidence="4" id="KW-1185">Reference proteome</keyword>
<organism evidence="3 4">
    <name type="scientific">Flavilitoribacter nigricans (strain ATCC 23147 / DSM 23189 / NBRC 102662 / NCIMB 1420 / SS-2)</name>
    <name type="common">Lewinella nigricans</name>
    <dbReference type="NCBI Taxonomy" id="1122177"/>
    <lineage>
        <taxon>Bacteria</taxon>
        <taxon>Pseudomonadati</taxon>
        <taxon>Bacteroidota</taxon>
        <taxon>Saprospiria</taxon>
        <taxon>Saprospirales</taxon>
        <taxon>Lewinellaceae</taxon>
        <taxon>Flavilitoribacter</taxon>
    </lineage>
</organism>
<feature type="chain" id="PRO_5012700205" evidence="2">
    <location>
        <begin position="26"/>
        <end position="336"/>
    </location>
</feature>
<dbReference type="OrthoDB" id="9803535at2"/>
<name>A0A2D0NCY0_FLAN2</name>
<keyword evidence="2" id="KW-0732">Signal</keyword>